<evidence type="ECO:0000256" key="1">
    <source>
        <dbReference type="ARBA" id="ARBA00001947"/>
    </source>
</evidence>
<dbReference type="RefSeq" id="WP_090444172.1">
    <property type="nucleotide sequence ID" value="NZ_FOHU01000010.1"/>
</dbReference>
<keyword evidence="7" id="KW-1185">Reference proteome</keyword>
<evidence type="ECO:0000313" key="6">
    <source>
        <dbReference type="EMBL" id="SET42635.1"/>
    </source>
</evidence>
<dbReference type="AlphaFoldDB" id="A0A1I0EBW3"/>
<evidence type="ECO:0000256" key="2">
    <source>
        <dbReference type="ARBA" id="ARBA00022723"/>
    </source>
</evidence>
<keyword evidence="2" id="KW-0479">Metal-binding</keyword>
<protein>
    <submittedName>
        <fullName evidence="6">Glyoxylase, beta-lactamase superfamily II</fullName>
    </submittedName>
</protein>
<dbReference type="PANTHER" id="PTHR46233">
    <property type="entry name" value="HYDROXYACYLGLUTATHIONE HYDROLASE GLOC"/>
    <property type="match status" value="1"/>
</dbReference>
<dbReference type="SMART" id="SM00849">
    <property type="entry name" value="Lactamase_B"/>
    <property type="match status" value="1"/>
</dbReference>
<keyword evidence="4" id="KW-0862">Zinc</keyword>
<reference evidence="6 7" key="1">
    <citation type="submission" date="2016-10" db="EMBL/GenBank/DDBJ databases">
        <authorList>
            <person name="de Groot N.N."/>
        </authorList>
    </citation>
    <scope>NUCLEOTIDE SEQUENCE [LARGE SCALE GENOMIC DNA]</scope>
    <source>
        <strain evidence="6 7">DSM 18979</strain>
    </source>
</reference>
<evidence type="ECO:0000256" key="3">
    <source>
        <dbReference type="ARBA" id="ARBA00022801"/>
    </source>
</evidence>
<dbReference type="Gene3D" id="3.60.15.10">
    <property type="entry name" value="Ribonuclease Z/Hydroxyacylglutathione hydrolase-like"/>
    <property type="match status" value="1"/>
</dbReference>
<dbReference type="Proteomes" id="UP000199568">
    <property type="component" value="Unassembled WGS sequence"/>
</dbReference>
<dbReference type="EMBL" id="FOHU01000010">
    <property type="protein sequence ID" value="SET42635.1"/>
    <property type="molecule type" value="Genomic_DNA"/>
</dbReference>
<dbReference type="InterPro" id="IPR001279">
    <property type="entry name" value="Metallo-B-lactamas"/>
</dbReference>
<organism evidence="6 7">
    <name type="scientific">Natronincola peptidivorans</name>
    <dbReference type="NCBI Taxonomy" id="426128"/>
    <lineage>
        <taxon>Bacteria</taxon>
        <taxon>Bacillati</taxon>
        <taxon>Bacillota</taxon>
        <taxon>Clostridia</taxon>
        <taxon>Peptostreptococcales</taxon>
        <taxon>Natronincolaceae</taxon>
        <taxon>Natronincola</taxon>
    </lineage>
</organism>
<accession>A0A1I0EBW3</accession>
<dbReference type="Pfam" id="PF00753">
    <property type="entry name" value="Lactamase_B"/>
    <property type="match status" value="1"/>
</dbReference>
<sequence>MQKIHRIQCGNDNCFIISENDKAILVDTARIKYREKILEECKKFNLTMIVLTHGHVDHIQNTAFLAKELCVPIAMHKEDYELTKNNMLESLSAHTPLGKLVLKISVNNIEKEKIESFEPSIFLQEGDSLIDYGVNATVLELPGHTKGSIGVIVGEDDLIVGDALMNIFYQTESMLYENYEAMKKSVKRINEMNVKHIHFGHGKSVCNRK</sequence>
<dbReference type="SUPFAM" id="SSF56281">
    <property type="entry name" value="Metallo-hydrolase/oxidoreductase"/>
    <property type="match status" value="1"/>
</dbReference>
<name>A0A1I0EBW3_9FIRM</name>
<keyword evidence="3" id="KW-0378">Hydrolase</keyword>
<dbReference type="STRING" id="426128.SAMN05660297_02379"/>
<dbReference type="InterPro" id="IPR051453">
    <property type="entry name" value="MBL_Glyoxalase_II"/>
</dbReference>
<evidence type="ECO:0000313" key="7">
    <source>
        <dbReference type="Proteomes" id="UP000199568"/>
    </source>
</evidence>
<feature type="domain" description="Metallo-beta-lactamase" evidence="5">
    <location>
        <begin position="11"/>
        <end position="201"/>
    </location>
</feature>
<evidence type="ECO:0000256" key="4">
    <source>
        <dbReference type="ARBA" id="ARBA00022833"/>
    </source>
</evidence>
<evidence type="ECO:0000259" key="5">
    <source>
        <dbReference type="SMART" id="SM00849"/>
    </source>
</evidence>
<dbReference type="GO" id="GO:0046872">
    <property type="term" value="F:metal ion binding"/>
    <property type="evidence" value="ECO:0007669"/>
    <property type="project" value="UniProtKB-KW"/>
</dbReference>
<gene>
    <name evidence="6" type="ORF">SAMN05660297_02379</name>
</gene>
<proteinExistence type="predicted"/>
<comment type="cofactor">
    <cofactor evidence="1">
        <name>Zn(2+)</name>
        <dbReference type="ChEBI" id="CHEBI:29105"/>
    </cofactor>
</comment>
<dbReference type="GO" id="GO:0016787">
    <property type="term" value="F:hydrolase activity"/>
    <property type="evidence" value="ECO:0007669"/>
    <property type="project" value="UniProtKB-KW"/>
</dbReference>
<dbReference type="PANTHER" id="PTHR46233:SF3">
    <property type="entry name" value="HYDROXYACYLGLUTATHIONE HYDROLASE GLOC"/>
    <property type="match status" value="1"/>
</dbReference>
<dbReference type="OrthoDB" id="9802248at2"/>
<dbReference type="InterPro" id="IPR036866">
    <property type="entry name" value="RibonucZ/Hydroxyglut_hydro"/>
</dbReference>